<organism evidence="2 3">
    <name type="scientific">Roridomyces roridus</name>
    <dbReference type="NCBI Taxonomy" id="1738132"/>
    <lineage>
        <taxon>Eukaryota</taxon>
        <taxon>Fungi</taxon>
        <taxon>Dikarya</taxon>
        <taxon>Basidiomycota</taxon>
        <taxon>Agaricomycotina</taxon>
        <taxon>Agaricomycetes</taxon>
        <taxon>Agaricomycetidae</taxon>
        <taxon>Agaricales</taxon>
        <taxon>Marasmiineae</taxon>
        <taxon>Mycenaceae</taxon>
        <taxon>Roridomyces</taxon>
    </lineage>
</organism>
<comment type="caution">
    <text evidence="2">The sequence shown here is derived from an EMBL/GenBank/DDBJ whole genome shotgun (WGS) entry which is preliminary data.</text>
</comment>
<dbReference type="AlphaFoldDB" id="A0AAD7C1L0"/>
<proteinExistence type="predicted"/>
<gene>
    <name evidence="2" type="ORF">FB45DRAFT_864522</name>
</gene>
<keyword evidence="3" id="KW-1185">Reference proteome</keyword>
<keyword evidence="1" id="KW-0732">Signal</keyword>
<dbReference type="EMBL" id="JARKIF010000006">
    <property type="protein sequence ID" value="KAJ7636492.1"/>
    <property type="molecule type" value="Genomic_DNA"/>
</dbReference>
<dbReference type="Proteomes" id="UP001221142">
    <property type="component" value="Unassembled WGS sequence"/>
</dbReference>
<evidence type="ECO:0000313" key="3">
    <source>
        <dbReference type="Proteomes" id="UP001221142"/>
    </source>
</evidence>
<sequence>MPSMLPSSVALCLSACCSSISRLTFAATLLQPLVAATGRLLKTVGSRMMINPGSSTQGPKSSPIELLEVAPPVLRVDYSEHPPLAGGHHFVTSRNPNLEIVTGDSKLTRFSIGV</sequence>
<feature type="chain" id="PRO_5042270419" description="Secreted protein" evidence="1">
    <location>
        <begin position="27"/>
        <end position="114"/>
    </location>
</feature>
<reference evidence="2" key="1">
    <citation type="submission" date="2023-03" db="EMBL/GenBank/DDBJ databases">
        <title>Massive genome expansion in bonnet fungi (Mycena s.s.) driven by repeated elements and novel gene families across ecological guilds.</title>
        <authorList>
            <consortium name="Lawrence Berkeley National Laboratory"/>
            <person name="Harder C.B."/>
            <person name="Miyauchi S."/>
            <person name="Viragh M."/>
            <person name="Kuo A."/>
            <person name="Thoen E."/>
            <person name="Andreopoulos B."/>
            <person name="Lu D."/>
            <person name="Skrede I."/>
            <person name="Drula E."/>
            <person name="Henrissat B."/>
            <person name="Morin E."/>
            <person name="Kohler A."/>
            <person name="Barry K."/>
            <person name="LaButti K."/>
            <person name="Morin E."/>
            <person name="Salamov A."/>
            <person name="Lipzen A."/>
            <person name="Mereny Z."/>
            <person name="Hegedus B."/>
            <person name="Baldrian P."/>
            <person name="Stursova M."/>
            <person name="Weitz H."/>
            <person name="Taylor A."/>
            <person name="Grigoriev I.V."/>
            <person name="Nagy L.G."/>
            <person name="Martin F."/>
            <person name="Kauserud H."/>
        </authorList>
    </citation>
    <scope>NUCLEOTIDE SEQUENCE</scope>
    <source>
        <strain evidence="2">9284</strain>
    </source>
</reference>
<name>A0AAD7C1L0_9AGAR</name>
<feature type="signal peptide" evidence="1">
    <location>
        <begin position="1"/>
        <end position="26"/>
    </location>
</feature>
<evidence type="ECO:0000256" key="1">
    <source>
        <dbReference type="SAM" id="SignalP"/>
    </source>
</evidence>
<accession>A0AAD7C1L0</accession>
<protein>
    <recommendedName>
        <fullName evidence="4">Secreted protein</fullName>
    </recommendedName>
</protein>
<evidence type="ECO:0008006" key="4">
    <source>
        <dbReference type="Google" id="ProtNLM"/>
    </source>
</evidence>
<evidence type="ECO:0000313" key="2">
    <source>
        <dbReference type="EMBL" id="KAJ7636492.1"/>
    </source>
</evidence>